<evidence type="ECO:0000256" key="3">
    <source>
        <dbReference type="ARBA" id="ARBA00022942"/>
    </source>
</evidence>
<reference evidence="7 8" key="1">
    <citation type="journal article" date="2015" name="Sci. Rep.">
        <title>Chromosome-level genome map provides insights into diverse defense mechanisms in the medicinal fungus Ganoderma sinense.</title>
        <authorList>
            <person name="Zhu Y."/>
            <person name="Xu J."/>
            <person name="Sun C."/>
            <person name="Zhou S."/>
            <person name="Xu H."/>
            <person name="Nelson D.R."/>
            <person name="Qian J."/>
            <person name="Song J."/>
            <person name="Luo H."/>
            <person name="Xiang L."/>
            <person name="Li Y."/>
            <person name="Xu Z."/>
            <person name="Ji A."/>
            <person name="Wang L."/>
            <person name="Lu S."/>
            <person name="Hayward A."/>
            <person name="Sun W."/>
            <person name="Li X."/>
            <person name="Schwartz D.C."/>
            <person name="Wang Y."/>
            <person name="Chen S."/>
        </authorList>
    </citation>
    <scope>NUCLEOTIDE SEQUENCE [LARGE SCALE GENOMIC DNA]</scope>
    <source>
        <strain evidence="7 8">ZZ0214-1</strain>
    </source>
</reference>
<protein>
    <recommendedName>
        <fullName evidence="6">Proteasome alpha-type subunits domain-containing protein</fullName>
    </recommendedName>
</protein>
<dbReference type="EMBL" id="AYKW01000067">
    <property type="protein sequence ID" value="PIL23852.1"/>
    <property type="molecule type" value="Genomic_DNA"/>
</dbReference>
<dbReference type="Pfam" id="PF00227">
    <property type="entry name" value="Proteasome"/>
    <property type="match status" value="1"/>
</dbReference>
<evidence type="ECO:0000313" key="8">
    <source>
        <dbReference type="Proteomes" id="UP000230002"/>
    </source>
</evidence>
<keyword evidence="2" id="KW-0963">Cytoplasm</keyword>
<comment type="subcellular location">
    <subcellularLocation>
        <location evidence="1">Cytoplasm</location>
    </subcellularLocation>
</comment>
<dbReference type="InterPro" id="IPR029055">
    <property type="entry name" value="Ntn_hydrolases_N"/>
</dbReference>
<comment type="similarity">
    <text evidence="4">Belongs to the peptidase T1A family.</text>
</comment>
<dbReference type="InterPro" id="IPR023332">
    <property type="entry name" value="Proteasome_alpha-type"/>
</dbReference>
<dbReference type="Proteomes" id="UP000230002">
    <property type="component" value="Unassembled WGS sequence"/>
</dbReference>
<dbReference type="InterPro" id="IPR050115">
    <property type="entry name" value="Proteasome_alpha"/>
</dbReference>
<feature type="domain" description="Proteasome alpha-type subunits" evidence="6">
    <location>
        <begin position="77"/>
        <end position="99"/>
    </location>
</feature>
<feature type="compositionally biased region" description="Low complexity" evidence="5">
    <location>
        <begin position="320"/>
        <end position="339"/>
    </location>
</feature>
<evidence type="ECO:0000256" key="1">
    <source>
        <dbReference type="ARBA" id="ARBA00004496"/>
    </source>
</evidence>
<accession>A0A2G8RQS2</accession>
<keyword evidence="8" id="KW-1185">Reference proteome</keyword>
<gene>
    <name evidence="7" type="ORF">GSI_13603</name>
</gene>
<dbReference type="GO" id="GO:0005737">
    <property type="term" value="C:cytoplasm"/>
    <property type="evidence" value="ECO:0007669"/>
    <property type="project" value="UniProtKB-SubCell"/>
</dbReference>
<dbReference type="InterPro" id="IPR000426">
    <property type="entry name" value="Proteasome_asu_N"/>
</dbReference>
<evidence type="ECO:0000313" key="7">
    <source>
        <dbReference type="EMBL" id="PIL23852.1"/>
    </source>
</evidence>
<evidence type="ECO:0000259" key="6">
    <source>
        <dbReference type="PROSITE" id="PS00388"/>
    </source>
</evidence>
<dbReference type="PROSITE" id="PS00388">
    <property type="entry name" value="PROTEASOME_ALPHA_1"/>
    <property type="match status" value="1"/>
</dbReference>
<evidence type="ECO:0000256" key="2">
    <source>
        <dbReference type="ARBA" id="ARBA00022490"/>
    </source>
</evidence>
<comment type="caution">
    <text evidence="7">The sequence shown here is derived from an EMBL/GenBank/DDBJ whole genome shotgun (WGS) entry which is preliminary data.</text>
</comment>
<dbReference type="Gene3D" id="3.60.20.10">
    <property type="entry name" value="Glutamine Phosphoribosylpyrophosphate, subunit 1, domain 1"/>
    <property type="match status" value="1"/>
</dbReference>
<dbReference type="FunFam" id="3.60.20.10:FF:000004">
    <property type="entry name" value="Proteasome subunit alpha type-4"/>
    <property type="match status" value="1"/>
</dbReference>
<dbReference type="InterPro" id="IPR001353">
    <property type="entry name" value="Proteasome_sua/b"/>
</dbReference>
<dbReference type="STRING" id="1077348.A0A2G8RQS2"/>
<organism evidence="7 8">
    <name type="scientific">Ganoderma sinense ZZ0214-1</name>
    <dbReference type="NCBI Taxonomy" id="1077348"/>
    <lineage>
        <taxon>Eukaryota</taxon>
        <taxon>Fungi</taxon>
        <taxon>Dikarya</taxon>
        <taxon>Basidiomycota</taxon>
        <taxon>Agaricomycotina</taxon>
        <taxon>Agaricomycetes</taxon>
        <taxon>Polyporales</taxon>
        <taxon>Polyporaceae</taxon>
        <taxon>Ganoderma</taxon>
    </lineage>
</organism>
<feature type="region of interest" description="Disordered" evidence="5">
    <location>
        <begin position="52"/>
        <end position="73"/>
    </location>
</feature>
<proteinExistence type="inferred from homology"/>
<dbReference type="NCBIfam" id="NF003075">
    <property type="entry name" value="PRK03996.1"/>
    <property type="match status" value="1"/>
</dbReference>
<dbReference type="CDD" id="cd03755">
    <property type="entry name" value="proteasome_alpha_type_7"/>
    <property type="match status" value="1"/>
</dbReference>
<dbReference type="PROSITE" id="PS51475">
    <property type="entry name" value="PROTEASOME_ALPHA_2"/>
    <property type="match status" value="1"/>
</dbReference>
<dbReference type="GO" id="GO:0006511">
    <property type="term" value="P:ubiquitin-dependent protein catabolic process"/>
    <property type="evidence" value="ECO:0007669"/>
    <property type="project" value="InterPro"/>
</dbReference>
<dbReference type="GO" id="GO:0019773">
    <property type="term" value="C:proteasome core complex, alpha-subunit complex"/>
    <property type="evidence" value="ECO:0007669"/>
    <property type="project" value="UniProtKB-UniRule"/>
</dbReference>
<evidence type="ECO:0000256" key="5">
    <source>
        <dbReference type="SAM" id="MobiDB-lite"/>
    </source>
</evidence>
<dbReference type="Pfam" id="PF10584">
    <property type="entry name" value="Proteasome_A_N"/>
    <property type="match status" value="1"/>
</dbReference>
<dbReference type="SMART" id="SM00948">
    <property type="entry name" value="Proteasome_A_N"/>
    <property type="match status" value="1"/>
</dbReference>
<dbReference type="OrthoDB" id="431557at2759"/>
<dbReference type="SUPFAM" id="SSF56235">
    <property type="entry name" value="N-terminal nucleophile aminohydrolases (Ntn hydrolases)"/>
    <property type="match status" value="1"/>
</dbReference>
<sequence length="339" mass="36901">MPGTQFGGGSDVMEECQKTFCSSWEGLRKMVEGDLNLDNGLTYNLEDGLEDEAVKPGDSTVPPDMPEPDPDAAGRSYDRALTVFSPDGHLFQVEYALEAVRKGTCAVGVRGNDVVVLGVEKKSVLQLQDPRTVRKVAMLDDHVCLAFAGLTADGRVLIDKARIECQSHRLTVEDPVTVEYITRHIAGIQQRYTQSGGVRPFGVSTLIVGFDPHDDKPRLYQTEPGGIYSAWKANAIGRSSKTVREFLEKNHKDDMSRDDTIKLTVKSLLEVVQTGAKNIEISVMESYGKITSLDLAQIEAIVAEIEREKEAEAERKRSRLAATAAGQAAMSQAAGGSGQ</sequence>
<name>A0A2G8RQS2_9APHY</name>
<feature type="region of interest" description="Disordered" evidence="5">
    <location>
        <begin position="308"/>
        <end position="339"/>
    </location>
</feature>
<dbReference type="PANTHER" id="PTHR11599">
    <property type="entry name" value="PROTEASOME SUBUNIT ALPHA/BETA"/>
    <property type="match status" value="1"/>
</dbReference>
<dbReference type="AlphaFoldDB" id="A0A2G8RQS2"/>
<evidence type="ECO:0000256" key="4">
    <source>
        <dbReference type="PROSITE-ProRule" id="PRU00808"/>
    </source>
</evidence>
<keyword evidence="3 4" id="KW-0647">Proteasome</keyword>